<dbReference type="RefSeq" id="WP_203978461.1">
    <property type="nucleotide sequence ID" value="NZ_BAAAKY010000051.1"/>
</dbReference>
<proteinExistence type="predicted"/>
<organism evidence="1 2">
    <name type="scientific">Planotetraspora silvatica</name>
    <dbReference type="NCBI Taxonomy" id="234614"/>
    <lineage>
        <taxon>Bacteria</taxon>
        <taxon>Bacillati</taxon>
        <taxon>Actinomycetota</taxon>
        <taxon>Actinomycetes</taxon>
        <taxon>Streptosporangiales</taxon>
        <taxon>Streptosporangiaceae</taxon>
        <taxon>Planotetraspora</taxon>
    </lineage>
</organism>
<protein>
    <submittedName>
        <fullName evidence="1">Uncharacterized protein</fullName>
    </submittedName>
</protein>
<evidence type="ECO:0000313" key="1">
    <source>
        <dbReference type="EMBL" id="GII49020.1"/>
    </source>
</evidence>
<sequence length="77" mass="8711">MRDDDLPGVAANERNRDASEIAARDEFNGEHAPIKGLVLLCDLRKTELPERPWRGIAPPRLAWHRHFNLAQTDTGVI</sequence>
<dbReference type="AlphaFoldDB" id="A0A8J3V2Y6"/>
<keyword evidence="2" id="KW-1185">Reference proteome</keyword>
<name>A0A8J3V2Y6_9ACTN</name>
<dbReference type="Proteomes" id="UP000644610">
    <property type="component" value="Unassembled WGS sequence"/>
</dbReference>
<dbReference type="EMBL" id="BOOQ01000038">
    <property type="protein sequence ID" value="GII49020.1"/>
    <property type="molecule type" value="Genomic_DNA"/>
</dbReference>
<comment type="caution">
    <text evidence="1">The sequence shown here is derived from an EMBL/GenBank/DDBJ whole genome shotgun (WGS) entry which is preliminary data.</text>
</comment>
<gene>
    <name evidence="1" type="ORF">Psi02_54440</name>
</gene>
<reference evidence="1" key="1">
    <citation type="submission" date="2021-01" db="EMBL/GenBank/DDBJ databases">
        <title>Whole genome shotgun sequence of Planotetraspora silvatica NBRC 100141.</title>
        <authorList>
            <person name="Komaki H."/>
            <person name="Tamura T."/>
        </authorList>
    </citation>
    <scope>NUCLEOTIDE SEQUENCE</scope>
    <source>
        <strain evidence="1">NBRC 100141</strain>
    </source>
</reference>
<evidence type="ECO:0000313" key="2">
    <source>
        <dbReference type="Proteomes" id="UP000644610"/>
    </source>
</evidence>
<accession>A0A8J3V2Y6</accession>